<evidence type="ECO:0000313" key="2">
    <source>
        <dbReference type="EMBL" id="KAF0022464.1"/>
    </source>
</evidence>
<name>A0A6A4RVC7_SCOMX</name>
<dbReference type="SUPFAM" id="SSF53098">
    <property type="entry name" value="Ribonuclease H-like"/>
    <property type="match status" value="1"/>
</dbReference>
<dbReference type="Proteomes" id="UP000438429">
    <property type="component" value="Unassembled WGS sequence"/>
</dbReference>
<protein>
    <recommendedName>
        <fullName evidence="1">RNase H type-1 domain-containing protein</fullName>
    </recommendedName>
</protein>
<organism evidence="2 3">
    <name type="scientific">Scophthalmus maximus</name>
    <name type="common">Turbot</name>
    <name type="synonym">Psetta maxima</name>
    <dbReference type="NCBI Taxonomy" id="52904"/>
    <lineage>
        <taxon>Eukaryota</taxon>
        <taxon>Metazoa</taxon>
        <taxon>Chordata</taxon>
        <taxon>Craniata</taxon>
        <taxon>Vertebrata</taxon>
        <taxon>Euteleostomi</taxon>
        <taxon>Actinopterygii</taxon>
        <taxon>Neopterygii</taxon>
        <taxon>Teleostei</taxon>
        <taxon>Neoteleostei</taxon>
        <taxon>Acanthomorphata</taxon>
        <taxon>Carangaria</taxon>
        <taxon>Pleuronectiformes</taxon>
        <taxon>Pleuronectoidei</taxon>
        <taxon>Scophthalmidae</taxon>
        <taxon>Scophthalmus</taxon>
    </lineage>
</organism>
<sequence length="98" mass="10991">MRSARNKEVKNSELFLACDRLVTDQGMTVYWKKVKSHSQTSGPDKNGNDEANRLAKLGDERCFILKNDRIPSVTSVYDALLTLVSVTRYVAAQIKPTS</sequence>
<dbReference type="InterPro" id="IPR012337">
    <property type="entry name" value="RNaseH-like_sf"/>
</dbReference>
<dbReference type="EMBL" id="VEVO01000026">
    <property type="protein sequence ID" value="KAF0022464.1"/>
    <property type="molecule type" value="Genomic_DNA"/>
</dbReference>
<accession>A0A6A4RVC7</accession>
<dbReference type="Gene3D" id="3.30.420.10">
    <property type="entry name" value="Ribonuclease H-like superfamily/Ribonuclease H"/>
    <property type="match status" value="1"/>
</dbReference>
<evidence type="ECO:0000259" key="1">
    <source>
        <dbReference type="PROSITE" id="PS50879"/>
    </source>
</evidence>
<dbReference type="GO" id="GO:0004523">
    <property type="term" value="F:RNA-DNA hybrid ribonuclease activity"/>
    <property type="evidence" value="ECO:0007669"/>
    <property type="project" value="InterPro"/>
</dbReference>
<dbReference type="AlphaFoldDB" id="A0A6A4RVC7"/>
<dbReference type="GO" id="GO:0003676">
    <property type="term" value="F:nucleic acid binding"/>
    <property type="evidence" value="ECO:0007669"/>
    <property type="project" value="InterPro"/>
</dbReference>
<evidence type="ECO:0000313" key="3">
    <source>
        <dbReference type="Proteomes" id="UP000438429"/>
    </source>
</evidence>
<dbReference type="PROSITE" id="PS50879">
    <property type="entry name" value="RNASE_H_1"/>
    <property type="match status" value="1"/>
</dbReference>
<dbReference type="InterPro" id="IPR036397">
    <property type="entry name" value="RNaseH_sf"/>
</dbReference>
<comment type="caution">
    <text evidence="2">The sequence shown here is derived from an EMBL/GenBank/DDBJ whole genome shotgun (WGS) entry which is preliminary data.</text>
</comment>
<feature type="domain" description="RNase H type-1" evidence="1">
    <location>
        <begin position="1"/>
        <end position="60"/>
    </location>
</feature>
<dbReference type="InterPro" id="IPR002156">
    <property type="entry name" value="RNaseH_domain"/>
</dbReference>
<reference evidence="2 3" key="1">
    <citation type="submission" date="2019-06" db="EMBL/GenBank/DDBJ databases">
        <title>Draft genomes of female and male turbot (Scophthalmus maximus).</title>
        <authorList>
            <person name="Xu H."/>
            <person name="Xu X.-W."/>
            <person name="Shao C."/>
            <person name="Chen S."/>
        </authorList>
    </citation>
    <scope>NUCLEOTIDE SEQUENCE [LARGE SCALE GENOMIC DNA]</scope>
    <source>
        <strain evidence="2">Ysfricsl-2016a</strain>
        <tissue evidence="2">Blood</tissue>
    </source>
</reference>
<gene>
    <name evidence="2" type="ORF">F2P81_025277</name>
</gene>
<proteinExistence type="predicted"/>